<sequence>MGLWVYVRILRLFVQVVLVALSLSVIGLSIQGMNDLAGDRRLIAAAVSIRGRIQVNLLVAAGVALDMTVAGIIVVAILNSIYILKDRFPQAIRKRFPRAMGIITMSLFAIIITPINVLQTYLTIRRGGRVTSSILPDAVVDSLIQITGQTLPYKDLVVIIEYTVIAWIILIVLLIGIAIEFSTYSQPTAYSDVKKEELGP</sequence>
<dbReference type="EMBL" id="DS178267">
    <property type="protein sequence ID" value="EFP77406.1"/>
    <property type="molecule type" value="Genomic_DNA"/>
</dbReference>
<reference key="1">
    <citation type="submission" date="2007-01" db="EMBL/GenBank/DDBJ databases">
        <title>The Genome Sequence of Puccinia graminis f. sp. tritici Strain CRL 75-36-700-3.</title>
        <authorList>
            <consortium name="The Broad Institute Genome Sequencing Platform"/>
            <person name="Birren B."/>
            <person name="Lander E."/>
            <person name="Galagan J."/>
            <person name="Nusbaum C."/>
            <person name="Devon K."/>
            <person name="Cuomo C."/>
            <person name="Jaffe D."/>
            <person name="Butler J."/>
            <person name="Alvarez P."/>
            <person name="Gnerre S."/>
            <person name="Grabherr M."/>
            <person name="Mauceli E."/>
            <person name="Brockman W."/>
            <person name="Young S."/>
            <person name="LaButti K."/>
            <person name="Sykes S."/>
            <person name="DeCaprio D."/>
            <person name="Crawford M."/>
            <person name="Koehrsen M."/>
            <person name="Engels R."/>
            <person name="Montgomery P."/>
            <person name="Pearson M."/>
            <person name="Howarth C."/>
            <person name="Larson L."/>
            <person name="White J."/>
            <person name="Zeng Q."/>
            <person name="Kodira C."/>
            <person name="Yandava C."/>
            <person name="Alvarado L."/>
            <person name="O'Leary S."/>
            <person name="Szabo L."/>
            <person name="Dean R."/>
            <person name="Schein J."/>
        </authorList>
    </citation>
    <scope>NUCLEOTIDE SEQUENCE</scope>
    <source>
        <strain>CRL 75-36-700-3</strain>
    </source>
</reference>
<dbReference type="GeneID" id="10538116"/>
<dbReference type="HOGENOM" id="CLU_1384771_0_0_1"/>
<dbReference type="OrthoDB" id="10328107at2759"/>
<feature type="transmembrane region" description="Helical" evidence="1">
    <location>
        <begin position="12"/>
        <end position="33"/>
    </location>
</feature>
<dbReference type="AlphaFoldDB" id="E3JZD1"/>
<accession>E3JZD1</accession>
<dbReference type="VEuPathDB" id="FungiDB:PGTG_03362"/>
<keyword evidence="3" id="KW-1185">Reference proteome</keyword>
<keyword evidence="1" id="KW-1133">Transmembrane helix</keyword>
<dbReference type="Proteomes" id="UP000008783">
    <property type="component" value="Unassembled WGS sequence"/>
</dbReference>
<dbReference type="RefSeq" id="XP_003321825.1">
    <property type="nucleotide sequence ID" value="XM_003321777.2"/>
</dbReference>
<keyword evidence="1" id="KW-0472">Membrane</keyword>
<proteinExistence type="predicted"/>
<protein>
    <submittedName>
        <fullName evidence="2">Uncharacterized protein</fullName>
    </submittedName>
</protein>
<gene>
    <name evidence="2" type="ORF">PGTG_03362</name>
</gene>
<evidence type="ECO:0000256" key="1">
    <source>
        <dbReference type="SAM" id="Phobius"/>
    </source>
</evidence>
<keyword evidence="1" id="KW-0812">Transmembrane</keyword>
<evidence type="ECO:0000313" key="3">
    <source>
        <dbReference type="Proteomes" id="UP000008783"/>
    </source>
</evidence>
<reference evidence="3" key="2">
    <citation type="journal article" date="2011" name="Proc. Natl. Acad. Sci. U.S.A.">
        <title>Obligate biotrophy features unraveled by the genomic analysis of rust fungi.</title>
        <authorList>
            <person name="Duplessis S."/>
            <person name="Cuomo C.A."/>
            <person name="Lin Y.-C."/>
            <person name="Aerts A."/>
            <person name="Tisserant E."/>
            <person name="Veneault-Fourrey C."/>
            <person name="Joly D.L."/>
            <person name="Hacquard S."/>
            <person name="Amselem J."/>
            <person name="Cantarel B.L."/>
            <person name="Chiu R."/>
            <person name="Coutinho P.M."/>
            <person name="Feau N."/>
            <person name="Field M."/>
            <person name="Frey P."/>
            <person name="Gelhaye E."/>
            <person name="Goldberg J."/>
            <person name="Grabherr M.G."/>
            <person name="Kodira C.D."/>
            <person name="Kohler A."/>
            <person name="Kuees U."/>
            <person name="Lindquist E.A."/>
            <person name="Lucas S.M."/>
            <person name="Mago R."/>
            <person name="Mauceli E."/>
            <person name="Morin E."/>
            <person name="Murat C."/>
            <person name="Pangilinan J.L."/>
            <person name="Park R."/>
            <person name="Pearson M."/>
            <person name="Quesneville H."/>
            <person name="Rouhier N."/>
            <person name="Sakthikumar S."/>
            <person name="Salamov A.A."/>
            <person name="Schmutz J."/>
            <person name="Selles B."/>
            <person name="Shapiro H."/>
            <person name="Tanguay P."/>
            <person name="Tuskan G.A."/>
            <person name="Henrissat B."/>
            <person name="Van de Peer Y."/>
            <person name="Rouze P."/>
            <person name="Ellis J.G."/>
            <person name="Dodds P.N."/>
            <person name="Schein J.E."/>
            <person name="Zhong S."/>
            <person name="Hamelin R.C."/>
            <person name="Grigoriev I.V."/>
            <person name="Szabo L.J."/>
            <person name="Martin F."/>
        </authorList>
    </citation>
    <scope>NUCLEOTIDE SEQUENCE [LARGE SCALE GENOMIC DNA]</scope>
    <source>
        <strain evidence="3">CRL 75-36-700-3 / race SCCL</strain>
    </source>
</reference>
<feature type="transmembrane region" description="Helical" evidence="1">
    <location>
        <begin position="53"/>
        <end position="78"/>
    </location>
</feature>
<feature type="transmembrane region" description="Helical" evidence="1">
    <location>
        <begin position="99"/>
        <end position="122"/>
    </location>
</feature>
<dbReference type="KEGG" id="pgr:PGTG_03362"/>
<name>E3JZD1_PUCGT</name>
<evidence type="ECO:0000313" key="2">
    <source>
        <dbReference type="EMBL" id="EFP77406.1"/>
    </source>
</evidence>
<organism evidence="2 3">
    <name type="scientific">Puccinia graminis f. sp. tritici (strain CRL 75-36-700-3 / race SCCL)</name>
    <name type="common">Black stem rust fungus</name>
    <dbReference type="NCBI Taxonomy" id="418459"/>
    <lineage>
        <taxon>Eukaryota</taxon>
        <taxon>Fungi</taxon>
        <taxon>Dikarya</taxon>
        <taxon>Basidiomycota</taxon>
        <taxon>Pucciniomycotina</taxon>
        <taxon>Pucciniomycetes</taxon>
        <taxon>Pucciniales</taxon>
        <taxon>Pucciniaceae</taxon>
        <taxon>Puccinia</taxon>
    </lineage>
</organism>
<feature type="transmembrane region" description="Helical" evidence="1">
    <location>
        <begin position="159"/>
        <end position="179"/>
    </location>
</feature>
<dbReference type="InParanoid" id="E3JZD1"/>